<name>A0A7W5K2J5_9GAMM</name>
<dbReference type="Proteomes" id="UP000553442">
    <property type="component" value="Unassembled WGS sequence"/>
</dbReference>
<proteinExistence type="predicted"/>
<dbReference type="EMBL" id="JACHZF010000010">
    <property type="protein sequence ID" value="MBB3330765.1"/>
    <property type="molecule type" value="Genomic_DNA"/>
</dbReference>
<dbReference type="NCBIfam" id="TIGR01683">
    <property type="entry name" value="thiS"/>
    <property type="match status" value="1"/>
</dbReference>
<dbReference type="InterPro" id="IPR003749">
    <property type="entry name" value="ThiS/MoaD-like"/>
</dbReference>
<keyword evidence="2" id="KW-1185">Reference proteome</keyword>
<gene>
    <name evidence="1" type="ORF">BDK63_001637</name>
</gene>
<dbReference type="SUPFAM" id="SSF54285">
    <property type="entry name" value="MoaD/ThiS"/>
    <property type="match status" value="1"/>
</dbReference>
<dbReference type="InterPro" id="IPR010035">
    <property type="entry name" value="Thi_S"/>
</dbReference>
<sequence length="70" mass="7404">MQIQLNGEAHTLAPELTPAPTITQLLESLGLAGRRIAVEVNEEIVPRSEHAATRLAEGDRVEVVHAIGGG</sequence>
<reference evidence="1 2" key="1">
    <citation type="submission" date="2020-08" db="EMBL/GenBank/DDBJ databases">
        <title>Genomic Encyclopedia of Archaeal and Bacterial Type Strains, Phase II (KMG-II): from individual species to whole genera.</title>
        <authorList>
            <person name="Goeker M."/>
        </authorList>
    </citation>
    <scope>NUCLEOTIDE SEQUENCE [LARGE SCALE GENOMIC DNA]</scope>
    <source>
        <strain evidence="1 2">5AG</strain>
    </source>
</reference>
<evidence type="ECO:0000313" key="1">
    <source>
        <dbReference type="EMBL" id="MBB3330765.1"/>
    </source>
</evidence>
<dbReference type="Pfam" id="PF02597">
    <property type="entry name" value="ThiS"/>
    <property type="match status" value="1"/>
</dbReference>
<dbReference type="RefSeq" id="WP_183330876.1">
    <property type="nucleotide sequence ID" value="NZ_JACHZF010000010.1"/>
</dbReference>
<dbReference type="CDD" id="cd00565">
    <property type="entry name" value="Ubl_ThiS"/>
    <property type="match status" value="1"/>
</dbReference>
<dbReference type="AlphaFoldDB" id="A0A7W5K2J5"/>
<dbReference type="InterPro" id="IPR012675">
    <property type="entry name" value="Beta-grasp_dom_sf"/>
</dbReference>
<organism evidence="1 2">
    <name type="scientific">Halomonas campaniensis</name>
    <dbReference type="NCBI Taxonomy" id="213554"/>
    <lineage>
        <taxon>Bacteria</taxon>
        <taxon>Pseudomonadati</taxon>
        <taxon>Pseudomonadota</taxon>
        <taxon>Gammaproteobacteria</taxon>
        <taxon>Oceanospirillales</taxon>
        <taxon>Halomonadaceae</taxon>
        <taxon>Halomonas</taxon>
    </lineage>
</organism>
<protein>
    <submittedName>
        <fullName evidence="1">Sulfur carrier protein</fullName>
    </submittedName>
</protein>
<evidence type="ECO:0000313" key="2">
    <source>
        <dbReference type="Proteomes" id="UP000553442"/>
    </source>
</evidence>
<accession>A0A7W5K2J5</accession>
<comment type="caution">
    <text evidence="1">The sequence shown here is derived from an EMBL/GenBank/DDBJ whole genome shotgun (WGS) entry which is preliminary data.</text>
</comment>
<dbReference type="Gene3D" id="3.10.20.30">
    <property type="match status" value="1"/>
</dbReference>
<dbReference type="PANTHER" id="PTHR34472:SF1">
    <property type="entry name" value="SULFUR CARRIER PROTEIN THIS"/>
    <property type="match status" value="1"/>
</dbReference>
<dbReference type="PANTHER" id="PTHR34472">
    <property type="entry name" value="SULFUR CARRIER PROTEIN THIS"/>
    <property type="match status" value="1"/>
</dbReference>
<dbReference type="InterPro" id="IPR016155">
    <property type="entry name" value="Mopterin_synth/thiamin_S_b"/>
</dbReference>